<dbReference type="GO" id="GO:0022857">
    <property type="term" value="F:transmembrane transporter activity"/>
    <property type="evidence" value="ECO:0007669"/>
    <property type="project" value="InterPro"/>
</dbReference>
<keyword evidence="3 6" id="KW-0812">Transmembrane</keyword>
<dbReference type="InterPro" id="IPR002293">
    <property type="entry name" value="AA/rel_permease1"/>
</dbReference>
<feature type="transmembrane region" description="Helical" evidence="6">
    <location>
        <begin position="188"/>
        <end position="210"/>
    </location>
</feature>
<feature type="transmembrane region" description="Helical" evidence="6">
    <location>
        <begin position="230"/>
        <end position="247"/>
    </location>
</feature>
<feature type="transmembrane region" description="Helical" evidence="6">
    <location>
        <begin position="53"/>
        <end position="74"/>
    </location>
</feature>
<evidence type="ECO:0000313" key="8">
    <source>
        <dbReference type="Proteomes" id="UP000295411"/>
    </source>
</evidence>
<feature type="transmembrane region" description="Helical" evidence="6">
    <location>
        <begin position="391"/>
        <end position="409"/>
    </location>
</feature>
<dbReference type="Pfam" id="PF13520">
    <property type="entry name" value="AA_permease_2"/>
    <property type="match status" value="1"/>
</dbReference>
<feature type="transmembrane region" description="Helical" evidence="6">
    <location>
        <begin position="153"/>
        <end position="176"/>
    </location>
</feature>
<keyword evidence="5 6" id="KW-0472">Membrane</keyword>
<feature type="transmembrane region" description="Helical" evidence="6">
    <location>
        <begin position="268"/>
        <end position="296"/>
    </location>
</feature>
<sequence length="473" mass="49368">MDSLSQCRRADPDRSTRHRSFISRLSIFPYTSLVTIFELHSETRLKRTVTGRLLFFFILGDILGAGVYALVGVISKEVGGALWVPLMAALGLALLTAGSYAELVTKYPRAGGAAVFAERAFRRPLISYLVGFCMLAAGVTSAAGLALAFTGDYLAAFVDVPATPAALVFLALLGLLNARGIRESVKSNLVMTVIEVSGLLLVIGLVAFYVLTGGGDVSRVSEFTPGVNPAAAVLGASLIAYYSFVGFEVSANVAEEVRGISRVYPRALFGALLTAGVVYLLIGLAASAALPAKALAGSSSPLLDVVAATGAGIPPWLFGLVALVAVTNGALLALVMASRLTYGMAGQGLLPAALGRILPNRRTPWVAIVVTTGAAMVLTLTGDLASLAETVVLLLLFVFLSTNIAVLVLKRDRVEHAHFSIPALIPYLAIGSCVLLLSQQDGAIWLRAAILLAVGLVLYAAGRFVGSRRNLPA</sequence>
<evidence type="ECO:0000256" key="4">
    <source>
        <dbReference type="ARBA" id="ARBA00022989"/>
    </source>
</evidence>
<gene>
    <name evidence="7" type="ORF">E2F48_08655</name>
</gene>
<evidence type="ECO:0000313" key="7">
    <source>
        <dbReference type="EMBL" id="TDK25337.1"/>
    </source>
</evidence>
<evidence type="ECO:0000256" key="6">
    <source>
        <dbReference type="SAM" id="Phobius"/>
    </source>
</evidence>
<dbReference type="Proteomes" id="UP000295411">
    <property type="component" value="Unassembled WGS sequence"/>
</dbReference>
<feature type="transmembrane region" description="Helical" evidence="6">
    <location>
        <begin position="80"/>
        <end position="104"/>
    </location>
</feature>
<proteinExistence type="predicted"/>
<evidence type="ECO:0000256" key="3">
    <source>
        <dbReference type="ARBA" id="ARBA00022692"/>
    </source>
</evidence>
<accession>A0A4R5TW26</accession>
<dbReference type="GO" id="GO:0005886">
    <property type="term" value="C:plasma membrane"/>
    <property type="evidence" value="ECO:0007669"/>
    <property type="project" value="UniProtKB-SubCell"/>
</dbReference>
<dbReference type="PANTHER" id="PTHR42770:SF11">
    <property type="entry name" value="INNER MEMBRANE TRANSPORT PROTEIN YBAT"/>
    <property type="match status" value="1"/>
</dbReference>
<dbReference type="PIRSF" id="PIRSF006060">
    <property type="entry name" value="AA_transporter"/>
    <property type="match status" value="1"/>
</dbReference>
<dbReference type="EMBL" id="SMTK01000003">
    <property type="protein sequence ID" value="TDK25337.1"/>
    <property type="molecule type" value="Genomic_DNA"/>
</dbReference>
<dbReference type="OrthoDB" id="4568421at2"/>
<evidence type="ECO:0000256" key="1">
    <source>
        <dbReference type="ARBA" id="ARBA00004651"/>
    </source>
</evidence>
<protein>
    <submittedName>
        <fullName evidence="7">Amino acid permease</fullName>
    </submittedName>
</protein>
<dbReference type="InterPro" id="IPR050367">
    <property type="entry name" value="APC_superfamily"/>
</dbReference>
<name>A0A4R5TW26_9MICC</name>
<dbReference type="AlphaFoldDB" id="A0A4R5TW26"/>
<evidence type="ECO:0000256" key="2">
    <source>
        <dbReference type="ARBA" id="ARBA00022475"/>
    </source>
</evidence>
<feature type="transmembrane region" description="Helical" evidence="6">
    <location>
        <begin position="125"/>
        <end position="147"/>
    </location>
</feature>
<dbReference type="PANTHER" id="PTHR42770">
    <property type="entry name" value="AMINO ACID TRANSPORTER-RELATED"/>
    <property type="match status" value="1"/>
</dbReference>
<feature type="transmembrane region" description="Helical" evidence="6">
    <location>
        <begin position="444"/>
        <end position="462"/>
    </location>
</feature>
<keyword evidence="4 6" id="KW-1133">Transmembrane helix</keyword>
<organism evidence="7 8">
    <name type="scientific">Arthrobacter crusticola</name>
    <dbReference type="NCBI Taxonomy" id="2547960"/>
    <lineage>
        <taxon>Bacteria</taxon>
        <taxon>Bacillati</taxon>
        <taxon>Actinomycetota</taxon>
        <taxon>Actinomycetes</taxon>
        <taxon>Micrococcales</taxon>
        <taxon>Micrococcaceae</taxon>
        <taxon>Arthrobacter</taxon>
    </lineage>
</organism>
<reference evidence="7 8" key="1">
    <citation type="submission" date="2019-03" db="EMBL/GenBank/DDBJ databases">
        <title>Arthrobacter sp. nov., an bacterium isolated from biocrust in Mu Us Desert.</title>
        <authorList>
            <person name="Lixiong L."/>
        </authorList>
    </citation>
    <scope>NUCLEOTIDE SEQUENCE [LARGE SCALE GENOMIC DNA]</scope>
    <source>
        <strain evidence="7 8">SLN-3</strain>
    </source>
</reference>
<feature type="transmembrane region" description="Helical" evidence="6">
    <location>
        <begin position="421"/>
        <end position="438"/>
    </location>
</feature>
<feature type="transmembrane region" description="Helical" evidence="6">
    <location>
        <begin position="316"/>
        <end position="337"/>
    </location>
</feature>
<feature type="transmembrane region" description="Helical" evidence="6">
    <location>
        <begin position="365"/>
        <end position="385"/>
    </location>
</feature>
<comment type="subcellular location">
    <subcellularLocation>
        <location evidence="1">Cell membrane</location>
        <topology evidence="1">Multi-pass membrane protein</topology>
    </subcellularLocation>
</comment>
<keyword evidence="8" id="KW-1185">Reference proteome</keyword>
<comment type="caution">
    <text evidence="7">The sequence shown here is derived from an EMBL/GenBank/DDBJ whole genome shotgun (WGS) entry which is preliminary data.</text>
</comment>
<dbReference type="Gene3D" id="1.20.1740.10">
    <property type="entry name" value="Amino acid/polyamine transporter I"/>
    <property type="match status" value="1"/>
</dbReference>
<keyword evidence="2" id="KW-1003">Cell membrane</keyword>
<evidence type="ECO:0000256" key="5">
    <source>
        <dbReference type="ARBA" id="ARBA00023136"/>
    </source>
</evidence>